<reference evidence="13" key="2">
    <citation type="submission" date="2021-10" db="EMBL/GenBank/DDBJ databases">
        <title>Phylogenomics reveals ancestral predisposition of the termite-cultivated fungus Termitomyces towards a domesticated lifestyle.</title>
        <authorList>
            <person name="Auxier B."/>
            <person name="Grum-Grzhimaylo A."/>
            <person name="Cardenas M.E."/>
            <person name="Lodge J.D."/>
            <person name="Laessoe T."/>
            <person name="Pedersen O."/>
            <person name="Smith M.E."/>
            <person name="Kuyper T.W."/>
            <person name="Franco-Molano E.A."/>
            <person name="Baroni T.J."/>
            <person name="Aanen D.K."/>
        </authorList>
    </citation>
    <scope>NUCLEOTIDE SEQUENCE</scope>
    <source>
        <strain evidence="13">D49</strain>
    </source>
</reference>
<feature type="transmembrane region" description="Helical" evidence="10">
    <location>
        <begin position="502"/>
        <end position="523"/>
    </location>
</feature>
<dbReference type="PROSITE" id="PS50929">
    <property type="entry name" value="ABC_TM1F"/>
    <property type="match status" value="1"/>
</dbReference>
<sequence length="864" mass="94062">MTAIGEMHFVPSGHNAWYNLPRAGGVAYAAQESWVMNATIKDNILFNAPLDEERYSKVIYQCGLTRDLELFQAGDLTEVGEKGLTLSGGQKARVTLARAVYSSAEIILLDDVLAALDVHTAKWVVEQCLIGDLMKGRTILLVTHNVGLVAPISDFVVSLGSNGQILSQGTISDALAKNSKLRLDLAVEEEPKEKVEQDVVAEKQPELRKETHGKLIAAEKSNTGHANWESVKLYLLALGGQHWIFFWTTFTIVTIFETSLEILQPWLLGLWATQYTEHPPEEVNVTFAWGAEADMTSYLAGYIGLVVFNLLVFCGTQTTLTFGALRASASLHKQLIEAILGTTLRWLDETPASRVITRVTQDVSAGKCSIHSSVITSRELTAALLVDSIIPEVFSHLFEISFIMLVRFIAIMIYTPTVGLFGLVVFAVGGLLGNIYMRSQLSVKREMSKAKAPIIAHFSASIEGLTSIRAYGAQESILRKSLVNVDNYSRVSRVFNDFTRWIAIRIDALTGAFAAILGAYFVYTPHTGVSPSNSAFTLTMAVGLTKFILGFMQFFNMFEVDANSLERLQEYMVIEQEEPASEKKADPPAYWPSSGKLEVQNLSARYSPDGPKVLHGLSFSVRAGERIGIVGRTGSGKSSLALALLRCIPTEFTTEDTSDGGEVAPSGADGGVWLDGVRTDNVGLQRLRGAVSIIPQMPELLSGTLRRNLDPFDQFDDVTLNAALRDAGLFALQDQDQDQDQDAGSSNLGTDSNTDTQNKAAARLTLDSPIARAGSNLSVGQRQIIALARAMVRGCKVLVLDEATSAIGTSLARFCFWDSSLQVQNADYATDAAIQASLRTRLAGDVTVLTVAHRLQTVMDADRV</sequence>
<evidence type="ECO:0000313" key="14">
    <source>
        <dbReference type="Proteomes" id="UP000717328"/>
    </source>
</evidence>
<dbReference type="SMART" id="SM00382">
    <property type="entry name" value="AAA"/>
    <property type="match status" value="1"/>
</dbReference>
<feature type="region of interest" description="Disordered" evidence="9">
    <location>
        <begin position="734"/>
        <end position="756"/>
    </location>
</feature>
<name>A0A9P7KH19_9AGAR</name>
<dbReference type="SUPFAM" id="SSF52540">
    <property type="entry name" value="P-loop containing nucleoside triphosphate hydrolases"/>
    <property type="match status" value="2"/>
</dbReference>
<evidence type="ECO:0008006" key="15">
    <source>
        <dbReference type="Google" id="ProtNLM"/>
    </source>
</evidence>
<dbReference type="SUPFAM" id="SSF90123">
    <property type="entry name" value="ABC transporter transmembrane region"/>
    <property type="match status" value="1"/>
</dbReference>
<dbReference type="GO" id="GO:0016887">
    <property type="term" value="F:ATP hydrolysis activity"/>
    <property type="evidence" value="ECO:0007669"/>
    <property type="project" value="InterPro"/>
</dbReference>
<dbReference type="InterPro" id="IPR003439">
    <property type="entry name" value="ABC_transporter-like_ATP-bd"/>
</dbReference>
<evidence type="ECO:0000256" key="9">
    <source>
        <dbReference type="SAM" id="MobiDB-lite"/>
    </source>
</evidence>
<keyword evidence="4" id="KW-0677">Repeat</keyword>
<evidence type="ECO:0000256" key="2">
    <source>
        <dbReference type="ARBA" id="ARBA00022448"/>
    </source>
</evidence>
<reference evidence="13" key="1">
    <citation type="submission" date="2021-02" db="EMBL/GenBank/DDBJ databases">
        <authorList>
            <person name="Nieuwenhuis M."/>
            <person name="Van De Peppel L.J.J."/>
        </authorList>
    </citation>
    <scope>NUCLEOTIDE SEQUENCE</scope>
    <source>
        <strain evidence="13">D49</strain>
    </source>
</reference>
<dbReference type="GO" id="GO:0005524">
    <property type="term" value="F:ATP binding"/>
    <property type="evidence" value="ECO:0007669"/>
    <property type="project" value="UniProtKB-KW"/>
</dbReference>
<evidence type="ECO:0000256" key="6">
    <source>
        <dbReference type="ARBA" id="ARBA00022840"/>
    </source>
</evidence>
<keyword evidence="8 10" id="KW-0472">Membrane</keyword>
<evidence type="ECO:0000256" key="7">
    <source>
        <dbReference type="ARBA" id="ARBA00022989"/>
    </source>
</evidence>
<dbReference type="Gene3D" id="3.40.50.300">
    <property type="entry name" value="P-loop containing nucleotide triphosphate hydrolases"/>
    <property type="match status" value="2"/>
</dbReference>
<dbReference type="Pfam" id="PF00664">
    <property type="entry name" value="ABC_membrane"/>
    <property type="match status" value="2"/>
</dbReference>
<dbReference type="GO" id="GO:0016020">
    <property type="term" value="C:membrane"/>
    <property type="evidence" value="ECO:0007669"/>
    <property type="project" value="UniProtKB-SubCell"/>
</dbReference>
<evidence type="ECO:0000256" key="1">
    <source>
        <dbReference type="ARBA" id="ARBA00004141"/>
    </source>
</evidence>
<accession>A0A9P7KH19</accession>
<evidence type="ECO:0000256" key="8">
    <source>
        <dbReference type="ARBA" id="ARBA00023136"/>
    </source>
</evidence>
<dbReference type="InterPro" id="IPR036640">
    <property type="entry name" value="ABC1_TM_sf"/>
</dbReference>
<proteinExistence type="predicted"/>
<comment type="subcellular location">
    <subcellularLocation>
        <location evidence="1">Membrane</location>
        <topology evidence="1">Multi-pass membrane protein</topology>
    </subcellularLocation>
</comment>
<keyword evidence="2" id="KW-0813">Transport</keyword>
<dbReference type="InterPro" id="IPR050173">
    <property type="entry name" value="ABC_transporter_C-like"/>
</dbReference>
<dbReference type="GO" id="GO:0140359">
    <property type="term" value="F:ABC-type transporter activity"/>
    <property type="evidence" value="ECO:0007669"/>
    <property type="project" value="InterPro"/>
</dbReference>
<feature type="transmembrane region" description="Helical" evidence="10">
    <location>
        <begin position="420"/>
        <end position="437"/>
    </location>
</feature>
<dbReference type="Gene3D" id="1.20.1560.10">
    <property type="entry name" value="ABC transporter type 1, transmembrane domain"/>
    <property type="match status" value="1"/>
</dbReference>
<feature type="non-terminal residue" evidence="13">
    <location>
        <position position="1"/>
    </location>
</feature>
<keyword evidence="6" id="KW-0067">ATP-binding</keyword>
<evidence type="ECO:0000313" key="13">
    <source>
        <dbReference type="EMBL" id="KAG5650158.1"/>
    </source>
</evidence>
<dbReference type="PANTHER" id="PTHR24223:SF356">
    <property type="entry name" value="ATP-BINDING CASSETTE TRANSPORTER ABC4"/>
    <property type="match status" value="1"/>
</dbReference>
<keyword evidence="14" id="KW-1185">Reference proteome</keyword>
<keyword evidence="7 10" id="KW-1133">Transmembrane helix</keyword>
<dbReference type="CDD" id="cd18604">
    <property type="entry name" value="ABC_6TM_VMR1_D2_like"/>
    <property type="match status" value="1"/>
</dbReference>
<evidence type="ECO:0000256" key="3">
    <source>
        <dbReference type="ARBA" id="ARBA00022692"/>
    </source>
</evidence>
<evidence type="ECO:0000259" key="11">
    <source>
        <dbReference type="PROSITE" id="PS50893"/>
    </source>
</evidence>
<dbReference type="InterPro" id="IPR003593">
    <property type="entry name" value="AAA+_ATPase"/>
</dbReference>
<dbReference type="Pfam" id="PF00005">
    <property type="entry name" value="ABC_tran"/>
    <property type="match status" value="2"/>
</dbReference>
<dbReference type="Proteomes" id="UP000717328">
    <property type="component" value="Unassembled WGS sequence"/>
</dbReference>
<feature type="compositionally biased region" description="Polar residues" evidence="9">
    <location>
        <begin position="743"/>
        <end position="756"/>
    </location>
</feature>
<dbReference type="OrthoDB" id="6500128at2759"/>
<protein>
    <recommendedName>
        <fullName evidence="15">P-loop containing nucleoside triphosphate hydrolase protein</fullName>
    </recommendedName>
</protein>
<dbReference type="AlphaFoldDB" id="A0A9P7KH19"/>
<dbReference type="FunFam" id="1.20.1560.10:FF:000013">
    <property type="entry name" value="ABC transporter C family member 2"/>
    <property type="match status" value="1"/>
</dbReference>
<dbReference type="PANTHER" id="PTHR24223">
    <property type="entry name" value="ATP-BINDING CASSETTE SUB-FAMILY C"/>
    <property type="match status" value="1"/>
</dbReference>
<gene>
    <name evidence="13" type="ORF">H0H81_000505</name>
</gene>
<dbReference type="EMBL" id="JABCKI010000536">
    <property type="protein sequence ID" value="KAG5650158.1"/>
    <property type="molecule type" value="Genomic_DNA"/>
</dbReference>
<evidence type="ECO:0000256" key="5">
    <source>
        <dbReference type="ARBA" id="ARBA00022741"/>
    </source>
</evidence>
<feature type="transmembrane region" description="Helical" evidence="10">
    <location>
        <begin position="535"/>
        <end position="558"/>
    </location>
</feature>
<feature type="domain" description="ABC transporter" evidence="11">
    <location>
        <begin position="597"/>
        <end position="862"/>
    </location>
</feature>
<dbReference type="InterPro" id="IPR011527">
    <property type="entry name" value="ABC1_TM_dom"/>
</dbReference>
<evidence type="ECO:0000256" key="4">
    <source>
        <dbReference type="ARBA" id="ARBA00022737"/>
    </source>
</evidence>
<keyword evidence="3 10" id="KW-0812">Transmembrane</keyword>
<feature type="domain" description="ABC transmembrane type-1" evidence="12">
    <location>
        <begin position="251"/>
        <end position="559"/>
    </location>
</feature>
<comment type="caution">
    <text evidence="13">The sequence shown here is derived from an EMBL/GenBank/DDBJ whole genome shotgun (WGS) entry which is preliminary data.</text>
</comment>
<dbReference type="InterPro" id="IPR027417">
    <property type="entry name" value="P-loop_NTPase"/>
</dbReference>
<organism evidence="13 14">
    <name type="scientific">Sphagnurus paluster</name>
    <dbReference type="NCBI Taxonomy" id="117069"/>
    <lineage>
        <taxon>Eukaryota</taxon>
        <taxon>Fungi</taxon>
        <taxon>Dikarya</taxon>
        <taxon>Basidiomycota</taxon>
        <taxon>Agaricomycotina</taxon>
        <taxon>Agaricomycetes</taxon>
        <taxon>Agaricomycetidae</taxon>
        <taxon>Agaricales</taxon>
        <taxon>Tricholomatineae</taxon>
        <taxon>Lyophyllaceae</taxon>
        <taxon>Sphagnurus</taxon>
    </lineage>
</organism>
<dbReference type="PROSITE" id="PS00211">
    <property type="entry name" value="ABC_TRANSPORTER_1"/>
    <property type="match status" value="1"/>
</dbReference>
<dbReference type="InterPro" id="IPR017871">
    <property type="entry name" value="ABC_transporter-like_CS"/>
</dbReference>
<dbReference type="PROSITE" id="PS50893">
    <property type="entry name" value="ABC_TRANSPORTER_2"/>
    <property type="match status" value="2"/>
</dbReference>
<feature type="domain" description="ABC transporter" evidence="11">
    <location>
        <begin position="1"/>
        <end position="187"/>
    </location>
</feature>
<evidence type="ECO:0000256" key="10">
    <source>
        <dbReference type="SAM" id="Phobius"/>
    </source>
</evidence>
<evidence type="ECO:0000259" key="12">
    <source>
        <dbReference type="PROSITE" id="PS50929"/>
    </source>
</evidence>
<keyword evidence="5" id="KW-0547">Nucleotide-binding</keyword>